<sequence length="195" mass="22247">MKTKFSGVVLAGGKSRRFGSPKAFAKKGKKAFYQYSLDALSPLVDELIIVTNPSLFPGFDRQYINNLSIVNDHPDVQAKGPLSGLWTAMNIKAADWYIVLPVDVPFMETRILERIKKHGDSEVDAIIPIVSHRKQPLIAIYSHQIKNKIKDCLESDNYSVDQVLSRCKVKYIHIEEEQPFYNINKPDDYNTYISR</sequence>
<comment type="function">
    <text evidence="8">Transfers a GMP moiety from GTP to Mo-molybdopterin (Mo-MPT) cofactor (Moco or molybdenum cofactor) to form Mo-molybdopterin guanine dinucleotide (Mo-MGD) cofactor.</text>
</comment>
<dbReference type="EMBL" id="FOHJ01000004">
    <property type="protein sequence ID" value="SET33203.1"/>
    <property type="molecule type" value="Genomic_DNA"/>
</dbReference>
<keyword evidence="2 8" id="KW-0808">Transferase</keyword>
<feature type="binding site" evidence="8">
    <location>
        <position position="103"/>
    </location>
    <ligand>
        <name>Mg(2+)</name>
        <dbReference type="ChEBI" id="CHEBI:18420"/>
    </ligand>
</feature>
<dbReference type="OrthoDB" id="9788394at2"/>
<evidence type="ECO:0000256" key="7">
    <source>
        <dbReference type="ARBA" id="ARBA00023150"/>
    </source>
</evidence>
<keyword evidence="3 8" id="KW-0479">Metal-binding</keyword>
<keyword evidence="11" id="KW-1185">Reference proteome</keyword>
<evidence type="ECO:0000313" key="11">
    <source>
        <dbReference type="Proteomes" id="UP000199095"/>
    </source>
</evidence>
<reference evidence="11" key="1">
    <citation type="submission" date="2016-10" db="EMBL/GenBank/DDBJ databases">
        <authorList>
            <person name="Varghese N."/>
            <person name="Submissions S."/>
        </authorList>
    </citation>
    <scope>NUCLEOTIDE SEQUENCE [LARGE SCALE GENOMIC DNA]</scope>
    <source>
        <strain evidence="11">CGMCC 1.3566</strain>
    </source>
</reference>
<feature type="binding site" evidence="8">
    <location>
        <begin position="10"/>
        <end position="12"/>
    </location>
    <ligand>
        <name>GTP</name>
        <dbReference type="ChEBI" id="CHEBI:37565"/>
    </ligand>
</feature>
<comment type="caution">
    <text evidence="8">Lacks conserved residue(s) required for the propagation of feature annotation.</text>
</comment>
<keyword evidence="6 8" id="KW-0342">GTP-binding</keyword>
<dbReference type="EC" id="2.7.7.77" evidence="8"/>
<comment type="subcellular location">
    <subcellularLocation>
        <location evidence="8">Cytoplasm</location>
    </subcellularLocation>
</comment>
<keyword evidence="7 8" id="KW-0501">Molybdenum cofactor biosynthesis</keyword>
<evidence type="ECO:0000256" key="1">
    <source>
        <dbReference type="ARBA" id="ARBA00022490"/>
    </source>
</evidence>
<dbReference type="GO" id="GO:0061603">
    <property type="term" value="F:molybdenum cofactor guanylyltransferase activity"/>
    <property type="evidence" value="ECO:0007669"/>
    <property type="project" value="UniProtKB-EC"/>
</dbReference>
<evidence type="ECO:0000256" key="8">
    <source>
        <dbReference type="HAMAP-Rule" id="MF_00316"/>
    </source>
</evidence>
<evidence type="ECO:0000256" key="4">
    <source>
        <dbReference type="ARBA" id="ARBA00022741"/>
    </source>
</evidence>
<dbReference type="Proteomes" id="UP000199095">
    <property type="component" value="Unassembled WGS sequence"/>
</dbReference>
<dbReference type="InterPro" id="IPR013482">
    <property type="entry name" value="Molybde_CF_guanTrfase"/>
</dbReference>
<dbReference type="AlphaFoldDB" id="A0A1I0DL44"/>
<evidence type="ECO:0000256" key="2">
    <source>
        <dbReference type="ARBA" id="ARBA00022679"/>
    </source>
</evidence>
<protein>
    <recommendedName>
        <fullName evidence="8">Probable molybdenum cofactor guanylyltransferase</fullName>
        <shortName evidence="8">MoCo guanylyltransferase</shortName>
        <ecNumber evidence="8">2.7.7.77</ecNumber>
    </recommendedName>
    <alternativeName>
        <fullName evidence="8">GTP:molybdopterin guanylyltransferase</fullName>
    </alternativeName>
    <alternativeName>
        <fullName evidence="8">Mo-MPT guanylyltransferase</fullName>
    </alternativeName>
    <alternativeName>
        <fullName evidence="8">Molybdopterin guanylyltransferase</fullName>
    </alternativeName>
    <alternativeName>
        <fullName evidence="8">Molybdopterin-guanine dinucleotide synthase</fullName>
        <shortName evidence="8">MGD synthase</shortName>
    </alternativeName>
</protein>
<dbReference type="RefSeq" id="WP_093133325.1">
    <property type="nucleotide sequence ID" value="NZ_FOHJ01000004.1"/>
</dbReference>
<dbReference type="HAMAP" id="MF_00316">
    <property type="entry name" value="MobA"/>
    <property type="match status" value="1"/>
</dbReference>
<keyword evidence="1 8" id="KW-0963">Cytoplasm</keyword>
<evidence type="ECO:0000256" key="6">
    <source>
        <dbReference type="ARBA" id="ARBA00023134"/>
    </source>
</evidence>
<dbReference type="Pfam" id="PF12804">
    <property type="entry name" value="NTP_transf_3"/>
    <property type="match status" value="1"/>
</dbReference>
<feature type="binding site" evidence="8">
    <location>
        <position position="103"/>
    </location>
    <ligand>
        <name>GTP</name>
        <dbReference type="ChEBI" id="CHEBI:37565"/>
    </ligand>
</feature>
<accession>A0A1I0DL44</accession>
<gene>
    <name evidence="8" type="primary">mobA</name>
    <name evidence="10" type="ORF">SAMN05421676_10467</name>
</gene>
<dbReference type="SUPFAM" id="SSF53448">
    <property type="entry name" value="Nucleotide-diphospho-sugar transferases"/>
    <property type="match status" value="1"/>
</dbReference>
<feature type="binding site" evidence="8">
    <location>
        <position position="72"/>
    </location>
    <ligand>
        <name>GTP</name>
        <dbReference type="ChEBI" id="CHEBI:37565"/>
    </ligand>
</feature>
<evidence type="ECO:0000313" key="10">
    <source>
        <dbReference type="EMBL" id="SET33203.1"/>
    </source>
</evidence>
<dbReference type="InterPro" id="IPR029044">
    <property type="entry name" value="Nucleotide-diphossugar_trans"/>
</dbReference>
<comment type="domain">
    <text evidence="8">The N-terminal domain determines nucleotide recognition and specific binding, while the C-terminal domain determines the specific binding to the target protein.</text>
</comment>
<dbReference type="STRING" id="237682.SAMN05421676_10467"/>
<name>A0A1I0DL44_9BACI</name>
<comment type="similarity">
    <text evidence="8">Belongs to the MobA family.</text>
</comment>
<dbReference type="GO" id="GO:0005525">
    <property type="term" value="F:GTP binding"/>
    <property type="evidence" value="ECO:0007669"/>
    <property type="project" value="UniProtKB-UniRule"/>
</dbReference>
<feature type="binding site" evidence="8">
    <location>
        <position position="22"/>
    </location>
    <ligand>
        <name>GTP</name>
        <dbReference type="ChEBI" id="CHEBI:37565"/>
    </ligand>
</feature>
<dbReference type="PANTHER" id="PTHR19136">
    <property type="entry name" value="MOLYBDENUM COFACTOR GUANYLYLTRANSFERASE"/>
    <property type="match status" value="1"/>
</dbReference>
<comment type="cofactor">
    <cofactor evidence="8">
        <name>Mg(2+)</name>
        <dbReference type="ChEBI" id="CHEBI:18420"/>
    </cofactor>
</comment>
<comment type="catalytic activity">
    <reaction evidence="8">
        <text>Mo-molybdopterin + GTP + H(+) = Mo-molybdopterin guanine dinucleotide + diphosphate</text>
        <dbReference type="Rhea" id="RHEA:34243"/>
        <dbReference type="ChEBI" id="CHEBI:15378"/>
        <dbReference type="ChEBI" id="CHEBI:33019"/>
        <dbReference type="ChEBI" id="CHEBI:37565"/>
        <dbReference type="ChEBI" id="CHEBI:71302"/>
        <dbReference type="ChEBI" id="CHEBI:71310"/>
        <dbReference type="EC" id="2.7.7.77"/>
    </reaction>
</comment>
<dbReference type="GO" id="GO:0006777">
    <property type="term" value="P:Mo-molybdopterin cofactor biosynthetic process"/>
    <property type="evidence" value="ECO:0007669"/>
    <property type="project" value="UniProtKB-KW"/>
</dbReference>
<proteinExistence type="inferred from homology"/>
<evidence type="ECO:0000256" key="5">
    <source>
        <dbReference type="ARBA" id="ARBA00022842"/>
    </source>
</evidence>
<evidence type="ECO:0000259" key="9">
    <source>
        <dbReference type="Pfam" id="PF12804"/>
    </source>
</evidence>
<organism evidence="10 11">
    <name type="scientific">Salinibacillus kushneri</name>
    <dbReference type="NCBI Taxonomy" id="237682"/>
    <lineage>
        <taxon>Bacteria</taxon>
        <taxon>Bacillati</taxon>
        <taxon>Bacillota</taxon>
        <taxon>Bacilli</taxon>
        <taxon>Bacillales</taxon>
        <taxon>Bacillaceae</taxon>
        <taxon>Salinibacillus</taxon>
    </lineage>
</organism>
<dbReference type="GO" id="GO:0046872">
    <property type="term" value="F:metal ion binding"/>
    <property type="evidence" value="ECO:0007669"/>
    <property type="project" value="UniProtKB-KW"/>
</dbReference>
<feature type="domain" description="MobA-like NTP transferase" evidence="9">
    <location>
        <begin position="7"/>
        <end position="155"/>
    </location>
</feature>
<dbReference type="InterPro" id="IPR025877">
    <property type="entry name" value="MobA-like_NTP_Trfase"/>
</dbReference>
<dbReference type="PANTHER" id="PTHR19136:SF81">
    <property type="entry name" value="MOLYBDENUM COFACTOR GUANYLYLTRANSFERASE"/>
    <property type="match status" value="1"/>
</dbReference>
<keyword evidence="5 8" id="KW-0460">Magnesium</keyword>
<dbReference type="CDD" id="cd02503">
    <property type="entry name" value="MobA"/>
    <property type="match status" value="1"/>
</dbReference>
<dbReference type="GO" id="GO:0005737">
    <property type="term" value="C:cytoplasm"/>
    <property type="evidence" value="ECO:0007669"/>
    <property type="project" value="UniProtKB-SubCell"/>
</dbReference>
<keyword evidence="4 8" id="KW-0547">Nucleotide-binding</keyword>
<dbReference type="Gene3D" id="3.90.550.10">
    <property type="entry name" value="Spore Coat Polysaccharide Biosynthesis Protein SpsA, Chain A"/>
    <property type="match status" value="1"/>
</dbReference>
<evidence type="ECO:0000256" key="3">
    <source>
        <dbReference type="ARBA" id="ARBA00022723"/>
    </source>
</evidence>